<proteinExistence type="predicted"/>
<organism evidence="1 2">
    <name type="scientific">Clunio marinus</name>
    <dbReference type="NCBI Taxonomy" id="568069"/>
    <lineage>
        <taxon>Eukaryota</taxon>
        <taxon>Metazoa</taxon>
        <taxon>Ecdysozoa</taxon>
        <taxon>Arthropoda</taxon>
        <taxon>Hexapoda</taxon>
        <taxon>Insecta</taxon>
        <taxon>Pterygota</taxon>
        <taxon>Neoptera</taxon>
        <taxon>Endopterygota</taxon>
        <taxon>Diptera</taxon>
        <taxon>Nematocera</taxon>
        <taxon>Chironomoidea</taxon>
        <taxon>Chironomidae</taxon>
        <taxon>Clunio</taxon>
    </lineage>
</organism>
<dbReference type="EMBL" id="CVRI01000008">
    <property type="protein sequence ID" value="CRK88543.1"/>
    <property type="molecule type" value="Genomic_DNA"/>
</dbReference>
<sequence>MRIIIIMKISKIDFISNCWKLRLKFEQQILINLINLKTSTAGGKFSSQAPIIATTSEKSCTVNYYLPKFVTQSH</sequence>
<protein>
    <submittedName>
        <fullName evidence="1">CLUMA_CG002332, isoform A</fullName>
    </submittedName>
</protein>
<gene>
    <name evidence="1" type="ORF">CLUMA_CG002332</name>
</gene>
<dbReference type="AlphaFoldDB" id="A0A1J1HKF9"/>
<dbReference type="Proteomes" id="UP000183832">
    <property type="component" value="Unassembled WGS sequence"/>
</dbReference>
<evidence type="ECO:0000313" key="1">
    <source>
        <dbReference type="EMBL" id="CRK88543.1"/>
    </source>
</evidence>
<accession>A0A1J1HKF9</accession>
<keyword evidence="2" id="KW-1185">Reference proteome</keyword>
<name>A0A1J1HKF9_9DIPT</name>
<evidence type="ECO:0000313" key="2">
    <source>
        <dbReference type="Proteomes" id="UP000183832"/>
    </source>
</evidence>
<reference evidence="1 2" key="1">
    <citation type="submission" date="2015-04" db="EMBL/GenBank/DDBJ databases">
        <authorList>
            <person name="Syromyatnikov M.Y."/>
            <person name="Popov V.N."/>
        </authorList>
    </citation>
    <scope>NUCLEOTIDE SEQUENCE [LARGE SCALE GENOMIC DNA]</scope>
</reference>